<dbReference type="InterPro" id="IPR003961">
    <property type="entry name" value="FN3_dom"/>
</dbReference>
<dbReference type="SMART" id="SM00060">
    <property type="entry name" value="FN3"/>
    <property type="match status" value="9"/>
</dbReference>
<keyword evidence="1" id="KW-0472">Membrane</keyword>
<dbReference type="InterPro" id="IPR000884">
    <property type="entry name" value="TSP1_rpt"/>
</dbReference>
<evidence type="ECO:0000313" key="3">
    <source>
        <dbReference type="Proteomes" id="UP001652625"/>
    </source>
</evidence>
<dbReference type="SUPFAM" id="SSF53850">
    <property type="entry name" value="Periplasmic binding protein-like II"/>
    <property type="match status" value="1"/>
</dbReference>
<feature type="transmembrane region" description="Helical" evidence="1">
    <location>
        <begin position="2810"/>
        <end position="2833"/>
    </location>
</feature>
<dbReference type="SUPFAM" id="SSF81324">
    <property type="entry name" value="Voltage-gated potassium channels"/>
    <property type="match status" value="1"/>
</dbReference>
<dbReference type="PROSITE" id="PS50853">
    <property type="entry name" value="FN3"/>
    <property type="match status" value="7"/>
</dbReference>
<evidence type="ECO:0000256" key="1">
    <source>
        <dbReference type="SAM" id="Phobius"/>
    </source>
</evidence>
<name>A0ABM4D5S9_HYDVU</name>
<dbReference type="Gene3D" id="2.20.100.10">
    <property type="entry name" value="Thrombospondin type-1 (TSP1) repeat"/>
    <property type="match status" value="3"/>
</dbReference>
<proteinExistence type="predicted"/>
<dbReference type="SUPFAM" id="SSF82895">
    <property type="entry name" value="TSP-1 type 1 repeat"/>
    <property type="match status" value="3"/>
</dbReference>
<keyword evidence="3" id="KW-1185">Reference proteome</keyword>
<feature type="domain" description="Fibronectin type-III" evidence="2">
    <location>
        <begin position="2348"/>
        <end position="2441"/>
    </location>
</feature>
<sequence>MKDVDIYTNMLASRELTFLNKGNEKNGLLNDGKKLLFKFTSLTFITIITFLHRCYVQKVQYAGILYLFFIKSIQAQQSYYVPPTSDDYQITEAFYYNGDTSITLQDVRNMMNITSISYLSISPIDIEFDASPVAWFIVKMNGVKLVHQFIVKSGDYNEFNSIGGIWLSFRLNSDRDFVVYTEFNQTKIFKACYNSSRWFIYDLLNPFMASEVQVLVSSENFSMYFTMDFRFIEPIEYKFEKPVLGLYQFMADDFLSIQMNKSLFIAGMKFDKIDSLLRFCIQYYVSNKVVMYKDNSLFDNTVFTVSQRIFLRPFRTSEINLKCLVWFLNMTQDISITLLGDDYLSADYIWLQTDFIKYPNKNYYIYTNNKGTQKLFGNSESFQKNYFSTRLMSNHFGDDCFTQPHLCVSGFTIQLDVAVVGDVRSLKELNVNESSVENSTLDKFYNYSVDVTFDQDYYMTGIQLWSESPIDVDLLVQAKYFNVPKINIAYVTITKISLNGGESQFVPFDDVIKAKYFKILLTTEIILKYKFYGTENTYWTSPILSAGLGGYQTATHGNGFQIHLTNNQITATVVTIYGKYKVSMTNPSSAPYTLTLVWSVFNDTLYLYYNDTLKDTGVINAGTNFSSCFFNEYLLVFADYYNNQSGLRTTLSKITMWSTPLSENEVSQIINQEPFAEYSYLGIKSSDFLYGSDCNCKNKECPCETLETTATVEYVSRFATVFEVFKDDDLNNDQNYVDLVNTTQGLTYMYFDEIVLDFKSVSLVEVYLDVMFINASKTYFGKSSIIRMQIFNNSNEISLQVNRWSISTKYNNSFTSPDMTDLLKNILKISSYELPLTVVIKINDLNIQPKGFLRIKYKMPESGGFIYASAMLSSSDDIFTKLYFFVIGKCLSFTFKFGGTGFVNLVVFGNINFLKTRLAYYYRQEAQDKWIKSFLDLSFQNYETVEFIAYKNGLGVGYISFGTFQFYKSCPDEKTSYAGNLALQQNTTLSIPVVTVADFDDFYATIKNAFIIQESYLVYQKFFNGFTTKANNKILNFSWLVSDFTILFWFKDGYLYNIFNMTCSSGDFIIVSQQNLNVLISSNKLNATVPITHLTWHYLVIQYDKNNLKFVLQIDFQQVITYDSISFADSYLSMLVHLSYNIFCFQVYQEVLFPSAIGAVQFCPIKQWDLACKPGNHTCEWCNAFYGTWEFLPLNYIIEKKMDECFKVPDAPLSIFNYTEDRKTLRVEWIPPKNSYGIMSYEICRRQLYLNGTNGLYYCFKQSNLLVFNLTNLDGASTHNISVSACNSAGCSKPTYIIARLSSFAPERSPENFTAIFNQSSIQFKWNSLENTTDAWGDYKIPGFYQLHYGLVKSPSLKNISFTTINLTDNQFVLQNVNSCYFYIASLNAFSVGAGPENYICIQDYLSMPFCITSFIESVYVSSSSASFFAKRFLPNYLRGSNTYWLFHVNVVDQYYNPGPPPDKYLQRPVYLNQSLEKYSGISNQCTQYDLVEYFDQSTDFVLDLVGLHPNTKYEVSMQPCNELGCGNISNNVTIQTYSDVPSCEPTLLQMQSFSSTSMNISWNKLNSSCANIDLNQISYTLKCYQSQGNNLLNKKINNTTILLSGLNSYEQLCCEVAALNINGTGPFSSQNCAFTDEDIPDAPTFISTNYIKNDRTIRLEWSSVSLQNSHGIITSYEICRRQLYVIDSMESNYCFKQWNSSILEFYLTGLQLSSTYNISVAACNTAGCGEQIFIAASFIPFAPDHAPDNFTAIFNKTMIQFKWDSLENTTDAWGVNKIPGFYQLHYGLVKSSSVKNTSFTNINTSDTHWFVLKNIDLCFLYIASLNAFSVDAGPKYFICFQSNLSEPLCMKPFISSFYVSGSNSASFTASSFLPTFFRGTNTYWLFHVNVTNQNYNPGPPPKKYLQKPVYFNQSLEKYSGKSNRCTQEDLVEYFNQSTNFVLDLVALHPYTQYEVSIQPCNELGCGNISNSVTIQTYSDVPSCEPTLLQLESLSSTSINISWNKVKLSCANIDINQISYILICNGSKINARIFNTTLLVSSLKMYDVLCCQVAASNINGTGPFSSQICASTEDDRDIGFSEWLEWSFCSETCGESSFMIRTRTCNGNCSGLFSQKKKCKVPVCAVDGIWTSWGPWGSCNATCGYGVSIRTRACDPPPLGSGAPCYGPNIDIFKECVAFPCPVNGGFSEWTEWSICDKPCGNGTSKRVRYCNNPVPAINGKECSGDFIITRDCWMNPCKSIKVNLVQRTLEKWMWKMYNIISYEAQNFTINFKNSVQSCFNQNDLKGLTNIIVNKLEMGSVIVNYTLKFQYLYGQIVEYLDLINSTKKLMNIAISSTQYYSNDVPCPPPYNINVSLFDKFNVWISWSRDRCNNTEVWLYIYFKDITNPNSIWEWKGIPSEDQSVILLNLAPFHTYKAYMLTASSYGNGLPSSVFRMQTLGASPERPPANATTRSLSSTKIYVEWTDTLEQYRNGKILGYKIRYKVYWSNDPLKEVDAQYGYNAFILKALKPFTLYYVDVYGYNLFGAGPSIYSMCKTLEDAPSVPVPNIQIIDMQSSDWWSISWDPIPVENTNGVLLGYRLIYYMNYRSGQEITGEKLKYTIEFDPFTHYYKQTNLLNYAIYNFSIVGFTTAGSSPAQEFQARTCKCKEVLFANSFIKDPFVLFDGKKVTGNFVNFLQDMVVQSCGTCNGYSSKLSKLYFDRTKFGGNPVKNSEFDLKLSISNDIDISFPIYGRNGYEVATNTSFMLLIQSPGIAAVQRDEHNADVMLAKMISKVLNVWSFLLISYVLGLLFGIFFWFTDQFINPEQFIIGNALKGILSGFWFAFITMTTIGYGDLTPRSFFAKLVSIIWFIIGLSLNCITIGFIVTNITTVTLPADFIMYDTKAAALQNSFEYKTAVQRNARLHNESYYKTIDVMLDDLQNGDIDIVYIDIYYLLDYQKILERKLLKLAFIDSLKTGYGIVLSGSTTALLTEFKSFIKEKSITLMKFTQAFQTRLPALETENTQETIAYLYTKSSQYKTSLICLGILLCLMTIFGLCMDFIKQSKKNKVHNKLNITDDIEELVSNFHTKFNAVAEQITQDHREDYVRLFNLKKRYYNKSDEFSEIMAL</sequence>
<dbReference type="InterPro" id="IPR013783">
    <property type="entry name" value="Ig-like_fold"/>
</dbReference>
<feature type="domain" description="Fibronectin type-III" evidence="2">
    <location>
        <begin position="1545"/>
        <end position="1639"/>
    </location>
</feature>
<dbReference type="SUPFAM" id="SSF49899">
    <property type="entry name" value="Concanavalin A-like lectins/glucanases"/>
    <property type="match status" value="1"/>
</dbReference>
<dbReference type="SMART" id="SM00209">
    <property type="entry name" value="TSP1"/>
    <property type="match status" value="3"/>
</dbReference>
<dbReference type="CDD" id="cd00063">
    <property type="entry name" value="FN3"/>
    <property type="match status" value="9"/>
</dbReference>
<keyword evidence="1" id="KW-0812">Transmembrane</keyword>
<dbReference type="Pfam" id="PF07885">
    <property type="entry name" value="Ion_trans_2"/>
    <property type="match status" value="1"/>
</dbReference>
<dbReference type="GeneID" id="101238067"/>
<dbReference type="InterPro" id="IPR050713">
    <property type="entry name" value="RTP_Phos/Ushers"/>
</dbReference>
<dbReference type="InterPro" id="IPR036116">
    <property type="entry name" value="FN3_sf"/>
</dbReference>
<evidence type="ECO:0000259" key="2">
    <source>
        <dbReference type="PROSITE" id="PS50853"/>
    </source>
</evidence>
<keyword evidence="1" id="KW-1133">Transmembrane helix</keyword>
<feature type="domain" description="Fibronectin type-III" evidence="2">
    <location>
        <begin position="2446"/>
        <end position="2541"/>
    </location>
</feature>
<dbReference type="Gene3D" id="2.60.40.10">
    <property type="entry name" value="Immunoglobulins"/>
    <property type="match status" value="9"/>
</dbReference>
<dbReference type="Proteomes" id="UP001652625">
    <property type="component" value="Chromosome 12"/>
</dbReference>
<dbReference type="PANTHER" id="PTHR46957:SF3">
    <property type="entry name" value="CYTOKINE RECEPTOR"/>
    <property type="match status" value="1"/>
</dbReference>
<dbReference type="Pfam" id="PF00041">
    <property type="entry name" value="fn3"/>
    <property type="match status" value="1"/>
</dbReference>
<protein>
    <submittedName>
        <fullName evidence="4">Uncharacterized protein LOC101238067 isoform X5</fullName>
    </submittedName>
</protein>
<feature type="transmembrane region" description="Helical" evidence="1">
    <location>
        <begin position="2778"/>
        <end position="2798"/>
    </location>
</feature>
<feature type="domain" description="Fibronectin type-III" evidence="2">
    <location>
        <begin position="2545"/>
        <end position="2650"/>
    </location>
</feature>
<accession>A0ABM4D5S9</accession>
<dbReference type="PANTHER" id="PTHR46957">
    <property type="entry name" value="CYTOKINE RECEPTOR"/>
    <property type="match status" value="1"/>
</dbReference>
<dbReference type="Gene3D" id="2.60.120.200">
    <property type="match status" value="1"/>
</dbReference>
<dbReference type="RefSeq" id="XP_065669649.1">
    <property type="nucleotide sequence ID" value="XM_065813577.1"/>
</dbReference>
<feature type="transmembrane region" description="Helical" evidence="1">
    <location>
        <begin position="2845"/>
        <end position="2866"/>
    </location>
</feature>
<dbReference type="InterPro" id="IPR013320">
    <property type="entry name" value="ConA-like_dom_sf"/>
</dbReference>
<evidence type="ECO:0000313" key="4">
    <source>
        <dbReference type="RefSeq" id="XP_065669649.1"/>
    </source>
</evidence>
<dbReference type="Gene3D" id="1.10.287.70">
    <property type="match status" value="1"/>
</dbReference>
<feature type="domain" description="Fibronectin type-III" evidence="2">
    <location>
        <begin position="1985"/>
        <end position="2075"/>
    </location>
</feature>
<feature type="domain" description="Fibronectin type-III" evidence="2">
    <location>
        <begin position="1640"/>
        <end position="1745"/>
    </location>
</feature>
<organism evidence="3 4">
    <name type="scientific">Hydra vulgaris</name>
    <name type="common">Hydra</name>
    <name type="synonym">Hydra attenuata</name>
    <dbReference type="NCBI Taxonomy" id="6087"/>
    <lineage>
        <taxon>Eukaryota</taxon>
        <taxon>Metazoa</taxon>
        <taxon>Cnidaria</taxon>
        <taxon>Hydrozoa</taxon>
        <taxon>Hydroidolina</taxon>
        <taxon>Anthoathecata</taxon>
        <taxon>Aplanulata</taxon>
        <taxon>Hydridae</taxon>
        <taxon>Hydra</taxon>
    </lineage>
</organism>
<feature type="transmembrane region" description="Helical" evidence="1">
    <location>
        <begin position="3022"/>
        <end position="3042"/>
    </location>
</feature>
<feature type="domain" description="Fibronectin type-III" evidence="2">
    <location>
        <begin position="1209"/>
        <end position="1307"/>
    </location>
</feature>
<dbReference type="SUPFAM" id="SSF49265">
    <property type="entry name" value="Fibronectin type III"/>
    <property type="match status" value="6"/>
</dbReference>
<dbReference type="InterPro" id="IPR036383">
    <property type="entry name" value="TSP1_rpt_sf"/>
</dbReference>
<gene>
    <name evidence="4" type="primary">LOC101238067</name>
</gene>
<dbReference type="PROSITE" id="PS50092">
    <property type="entry name" value="TSP1"/>
    <property type="match status" value="3"/>
</dbReference>
<reference evidence="4" key="1">
    <citation type="submission" date="2025-08" db="UniProtKB">
        <authorList>
            <consortium name="RefSeq"/>
        </authorList>
    </citation>
    <scope>IDENTIFICATION</scope>
</reference>
<dbReference type="Pfam" id="PF00090">
    <property type="entry name" value="TSP_1"/>
    <property type="match status" value="3"/>
</dbReference>
<dbReference type="InterPro" id="IPR013099">
    <property type="entry name" value="K_chnl_dom"/>
</dbReference>